<evidence type="ECO:0000256" key="5">
    <source>
        <dbReference type="HAMAP-Rule" id="MF_01365"/>
    </source>
</evidence>
<evidence type="ECO:0000259" key="8">
    <source>
        <dbReference type="Pfam" id="PF00347"/>
    </source>
</evidence>
<organism evidence="9">
    <name type="scientific">uncultured bacterium</name>
    <name type="common">gcode 4</name>
    <dbReference type="NCBI Taxonomy" id="1234023"/>
    <lineage>
        <taxon>Bacteria</taxon>
        <taxon>environmental samples</taxon>
    </lineage>
</organism>
<comment type="similarity">
    <text evidence="5 6">Belongs to the universal ribosomal protein uL6 family.</text>
</comment>
<evidence type="ECO:0000256" key="1">
    <source>
        <dbReference type="ARBA" id="ARBA00022730"/>
    </source>
</evidence>
<dbReference type="FunFam" id="3.90.930.12:FF:000002">
    <property type="entry name" value="50S ribosomal protein L6"/>
    <property type="match status" value="1"/>
</dbReference>
<dbReference type="SUPFAM" id="SSF56053">
    <property type="entry name" value="Ribosomal protein L6"/>
    <property type="match status" value="2"/>
</dbReference>
<comment type="caution">
    <text evidence="9">The sequence shown here is derived from an EMBL/GenBank/DDBJ whole genome shotgun (WGS) entry which is preliminary data.</text>
</comment>
<keyword evidence="1 5" id="KW-0699">rRNA-binding</keyword>
<dbReference type="PRINTS" id="PR00059">
    <property type="entry name" value="RIBOSOMALL6"/>
</dbReference>
<accession>K1YW87</accession>
<keyword evidence="2 5" id="KW-0694">RNA-binding</keyword>
<dbReference type="GO" id="GO:0019843">
    <property type="term" value="F:rRNA binding"/>
    <property type="evidence" value="ECO:0007669"/>
    <property type="project" value="UniProtKB-UniRule"/>
</dbReference>
<dbReference type="GO" id="GO:0003735">
    <property type="term" value="F:structural constituent of ribosome"/>
    <property type="evidence" value="ECO:0007669"/>
    <property type="project" value="UniProtKB-UniRule"/>
</dbReference>
<proteinExistence type="inferred from homology"/>
<dbReference type="InterPro" id="IPR036789">
    <property type="entry name" value="Ribosomal_uL6-like_a/b-dom_sf"/>
</dbReference>
<comment type="function">
    <text evidence="5 7">This protein binds to the 23S rRNA, and is important in its secondary structure. It is located near the subunit interface in the base of the L7/L12 stalk, and near the tRNA binding site of the peptidyltransferase center.</text>
</comment>
<dbReference type="InterPro" id="IPR000702">
    <property type="entry name" value="Ribosomal_uL6-like"/>
</dbReference>
<evidence type="ECO:0000256" key="4">
    <source>
        <dbReference type="ARBA" id="ARBA00023274"/>
    </source>
</evidence>
<gene>
    <name evidence="5" type="primary">rplF</name>
    <name evidence="9" type="ORF">ACD_78C00367G0004</name>
</gene>
<dbReference type="EMBL" id="AMFJ01034367">
    <property type="protein sequence ID" value="EKD29529.1"/>
    <property type="molecule type" value="Genomic_DNA"/>
</dbReference>
<dbReference type="NCBIfam" id="TIGR03654">
    <property type="entry name" value="L6_bact"/>
    <property type="match status" value="1"/>
</dbReference>
<dbReference type="GO" id="GO:0022625">
    <property type="term" value="C:cytosolic large ribosomal subunit"/>
    <property type="evidence" value="ECO:0007669"/>
    <property type="project" value="UniProtKB-UniRule"/>
</dbReference>
<dbReference type="InterPro" id="IPR019906">
    <property type="entry name" value="Ribosomal_uL6_bac-type"/>
</dbReference>
<dbReference type="PANTHER" id="PTHR11655">
    <property type="entry name" value="60S/50S RIBOSOMAL PROTEIN L6/L9"/>
    <property type="match status" value="1"/>
</dbReference>
<keyword evidence="3 5" id="KW-0689">Ribosomal protein</keyword>
<dbReference type="InterPro" id="IPR020040">
    <property type="entry name" value="Ribosomal_uL6_a/b-dom"/>
</dbReference>
<dbReference type="InterPro" id="IPR002358">
    <property type="entry name" value="Ribosomal_uL6_CS"/>
</dbReference>
<feature type="domain" description="Large ribosomal subunit protein uL6 alpha-beta" evidence="8">
    <location>
        <begin position="12"/>
        <end position="83"/>
    </location>
</feature>
<evidence type="ECO:0000256" key="6">
    <source>
        <dbReference type="RuleBase" id="RU003869"/>
    </source>
</evidence>
<comment type="subunit">
    <text evidence="5">Part of the 50S ribosomal subunit.</text>
</comment>
<protein>
    <recommendedName>
        <fullName evidence="5">Large ribosomal subunit protein uL6</fullName>
    </recommendedName>
</protein>
<evidence type="ECO:0000256" key="3">
    <source>
        <dbReference type="ARBA" id="ARBA00022980"/>
    </source>
</evidence>
<feature type="domain" description="Large ribosomal subunit protein uL6 alpha-beta" evidence="8">
    <location>
        <begin position="92"/>
        <end position="168"/>
    </location>
</feature>
<dbReference type="AlphaFoldDB" id="K1YW87"/>
<dbReference type="PIRSF" id="PIRSF002162">
    <property type="entry name" value="Ribosomal_L6"/>
    <property type="match status" value="1"/>
</dbReference>
<evidence type="ECO:0000256" key="2">
    <source>
        <dbReference type="ARBA" id="ARBA00022884"/>
    </source>
</evidence>
<reference evidence="9" key="1">
    <citation type="journal article" date="2012" name="Science">
        <title>Fermentation, hydrogen, and sulfur metabolism in multiple uncultivated bacterial phyla.</title>
        <authorList>
            <person name="Wrighton K.C."/>
            <person name="Thomas B.C."/>
            <person name="Sharon I."/>
            <person name="Miller C.S."/>
            <person name="Castelle C.J."/>
            <person name="VerBerkmoes N.C."/>
            <person name="Wilkins M.J."/>
            <person name="Hettich R.L."/>
            <person name="Lipton M.S."/>
            <person name="Williams K.H."/>
            <person name="Long P.E."/>
            <person name="Banfield J.F."/>
        </authorList>
    </citation>
    <scope>NUCLEOTIDE SEQUENCE [LARGE SCALE GENOMIC DNA]</scope>
</reference>
<dbReference type="GO" id="GO:0002181">
    <property type="term" value="P:cytoplasmic translation"/>
    <property type="evidence" value="ECO:0007669"/>
    <property type="project" value="TreeGrafter"/>
</dbReference>
<evidence type="ECO:0000256" key="7">
    <source>
        <dbReference type="RuleBase" id="RU003870"/>
    </source>
</evidence>
<evidence type="ECO:0000313" key="9">
    <source>
        <dbReference type="EMBL" id="EKD29529.1"/>
    </source>
</evidence>
<dbReference type="HAMAP" id="MF_01365_B">
    <property type="entry name" value="Ribosomal_uL6_B"/>
    <property type="match status" value="1"/>
</dbReference>
<name>K1YW87_9BACT</name>
<sequence>MSRIWKLPIVLPTGVSVKVDGKNLTVSGPKGELKYTLQDCTSLEQQDNTVTVAIANEENTQERAMWGLTRALVANMVVGVSEGYKKSLEIQGVGYKFEVASPTKIVLAVGFSHKVDLVAPKGITVAMDEKEKNIVHITGIDKQQVGYFAALIRSKKKPEPYKGKGIRYVGEYVRRKAGKTGGKK</sequence>
<dbReference type="PROSITE" id="PS00525">
    <property type="entry name" value="RIBOSOMAL_L6_1"/>
    <property type="match status" value="1"/>
</dbReference>
<dbReference type="PANTHER" id="PTHR11655:SF14">
    <property type="entry name" value="LARGE RIBOSOMAL SUBUNIT PROTEIN UL6M"/>
    <property type="match status" value="1"/>
</dbReference>
<dbReference type="Pfam" id="PF00347">
    <property type="entry name" value="Ribosomal_L6"/>
    <property type="match status" value="2"/>
</dbReference>
<keyword evidence="4 5" id="KW-0687">Ribonucleoprotein</keyword>
<dbReference type="Gene3D" id="3.90.930.12">
    <property type="entry name" value="Ribosomal protein L6, alpha-beta domain"/>
    <property type="match status" value="2"/>
</dbReference>